<keyword evidence="2" id="KW-1185">Reference proteome</keyword>
<protein>
    <submittedName>
        <fullName evidence="1">Uncharacterized protein</fullName>
    </submittedName>
</protein>
<proteinExistence type="predicted"/>
<accession>A0A6B9J968</accession>
<gene>
    <name evidence="1" type="ORF">Apostate_204</name>
</gene>
<organism evidence="1 2">
    <name type="scientific">Acinetobacter phage vB_AbaM_Apostate</name>
    <dbReference type="NCBI Taxonomy" id="2686308"/>
    <lineage>
        <taxon>Viruses</taxon>
        <taxon>Duplodnaviria</taxon>
        <taxon>Heunggongvirae</taxon>
        <taxon>Uroviricota</taxon>
        <taxon>Caudoviricetes</taxon>
        <taxon>Pantevenvirales</taxon>
        <taxon>Straboviridae</taxon>
        <taxon>Twarogvirinae</taxon>
        <taxon>Lazarusvirus</taxon>
        <taxon>Lazarusvirus apostate</taxon>
    </lineage>
</organism>
<name>A0A6B9J968_9CAUD</name>
<dbReference type="EMBL" id="MN723850">
    <property type="protein sequence ID" value="QGZ15793.1"/>
    <property type="molecule type" value="Genomic_DNA"/>
</dbReference>
<evidence type="ECO:0000313" key="2">
    <source>
        <dbReference type="Proteomes" id="UP000437454"/>
    </source>
</evidence>
<reference evidence="1 2" key="1">
    <citation type="submission" date="2019-11" db="EMBL/GenBank/DDBJ databases">
        <authorList>
            <person name="Shneider M.M."/>
            <person name="Evseev P.V."/>
            <person name="Timoshina O.Y."/>
            <person name="Mikhailova Y.V."/>
            <person name="Shelenkov A.A."/>
            <person name="Yanushevich Y."/>
            <person name="Shagin D.A."/>
            <person name="Popova A.V."/>
            <person name="Miroshnikov K.A."/>
        </authorList>
    </citation>
    <scope>NUCLEOTIDE SEQUENCE [LARGE SCALE GENOMIC DNA]</scope>
</reference>
<sequence>MKSFKQIAEESKFELTEASNIRSLKRDVEYAYIAFSKAIYALDAESKTPEVKALLNIVTDGVLDALEAVKKKVK</sequence>
<evidence type="ECO:0000313" key="1">
    <source>
        <dbReference type="EMBL" id="QGZ15793.1"/>
    </source>
</evidence>
<dbReference type="Proteomes" id="UP000437454">
    <property type="component" value="Segment"/>
</dbReference>